<accession>A0A8T0DGX7</accession>
<protein>
    <submittedName>
        <fullName evidence="1">Uncharacterized protein</fullName>
    </submittedName>
</protein>
<dbReference type="Proteomes" id="UP000699462">
    <property type="component" value="Unassembled WGS sequence"/>
</dbReference>
<keyword evidence="2" id="KW-1185">Reference proteome</keyword>
<evidence type="ECO:0000313" key="2">
    <source>
        <dbReference type="Proteomes" id="UP000699462"/>
    </source>
</evidence>
<dbReference type="EMBL" id="JTDF01005449">
    <property type="protein sequence ID" value="KAF8566218.1"/>
    <property type="molecule type" value="Genomic_DNA"/>
</dbReference>
<sequence>MLYIVGHEDMSQSSGNSRMSLNVGSLVNFESLVKAHHNPPVGLKLPSVMETLCIQKSVAMASLIRRKSGKKFAKASKGFFSSSKHTFQNS</sequence>
<reference evidence="1 2" key="1">
    <citation type="submission" date="2019-07" db="EMBL/GenBank/DDBJ databases">
        <title>Annotation for the trematode Paragonimus westermani.</title>
        <authorList>
            <person name="Choi Y.-J."/>
        </authorList>
    </citation>
    <scope>NUCLEOTIDE SEQUENCE [LARGE SCALE GENOMIC DNA]</scope>
    <source>
        <strain evidence="1">180907_Pwestermani</strain>
    </source>
</reference>
<comment type="caution">
    <text evidence="1">The sequence shown here is derived from an EMBL/GenBank/DDBJ whole genome shotgun (WGS) entry which is preliminary data.</text>
</comment>
<evidence type="ECO:0000313" key="1">
    <source>
        <dbReference type="EMBL" id="KAF8566218.1"/>
    </source>
</evidence>
<gene>
    <name evidence="1" type="ORF">P879_01708</name>
</gene>
<proteinExistence type="predicted"/>
<dbReference type="OrthoDB" id="6263084at2759"/>
<dbReference type="AlphaFoldDB" id="A0A8T0DGX7"/>
<organism evidence="1 2">
    <name type="scientific">Paragonimus westermani</name>
    <dbReference type="NCBI Taxonomy" id="34504"/>
    <lineage>
        <taxon>Eukaryota</taxon>
        <taxon>Metazoa</taxon>
        <taxon>Spiralia</taxon>
        <taxon>Lophotrochozoa</taxon>
        <taxon>Platyhelminthes</taxon>
        <taxon>Trematoda</taxon>
        <taxon>Digenea</taxon>
        <taxon>Plagiorchiida</taxon>
        <taxon>Troglotremata</taxon>
        <taxon>Troglotrematidae</taxon>
        <taxon>Paragonimus</taxon>
    </lineage>
</organism>
<name>A0A8T0DGX7_9TREM</name>